<feature type="compositionally biased region" description="Basic and acidic residues" evidence="1">
    <location>
        <begin position="179"/>
        <end position="195"/>
    </location>
</feature>
<proteinExistence type="predicted"/>
<dbReference type="GeneID" id="113862153"/>
<evidence type="ECO:0000313" key="2">
    <source>
        <dbReference type="Proteomes" id="UP000694853"/>
    </source>
</evidence>
<reference evidence="3" key="2">
    <citation type="submission" date="2025-08" db="UniProtKB">
        <authorList>
            <consortium name="RefSeq"/>
        </authorList>
    </citation>
    <scope>IDENTIFICATION</scope>
    <source>
        <tissue evidence="3">Young leaves</tissue>
    </source>
</reference>
<sequence length="259" mass="29349">MAEARDRALPLHVATTFPRRRTSFIYLDPLPTPAPRNPIARPRARNSHSLGMENTPLVTPGRGRGRGFVLPSWYPRTPLRDITILYRAIERSRARLGENEGQQIGDSDQVLLDPFSASQIERDSSQVEKGFREELQKLKRTPSAKKGEREKRNTIGEELRSQIGDSDQVLPDPFSASQIEHDSSQVEKGFGEELHKLKRTPSAKKVLPDPPDPFSASQIERDSSEVEKGFREELQKLESTPSAKKAEREKRVRTSMSMR</sequence>
<feature type="compositionally biased region" description="Basic and acidic residues" evidence="1">
    <location>
        <begin position="145"/>
        <end position="160"/>
    </location>
</feature>
<reference evidence="2" key="1">
    <citation type="journal article" date="2019" name="Toxins">
        <title>Detection of Abrin-Like and Prepropulchellin-Like Toxin Genes and Transcripts Using Whole Genome Sequencing and Full-Length Transcript Sequencing of Abrus precatorius.</title>
        <authorList>
            <person name="Hovde B.T."/>
            <person name="Daligault H.E."/>
            <person name="Hanschen E.R."/>
            <person name="Kunde Y.A."/>
            <person name="Johnson M.B."/>
            <person name="Starkenburg S.R."/>
            <person name="Johnson S.L."/>
        </authorList>
    </citation>
    <scope>NUCLEOTIDE SEQUENCE [LARGE SCALE GENOMIC DNA]</scope>
</reference>
<organism evidence="2 3">
    <name type="scientific">Abrus precatorius</name>
    <name type="common">Indian licorice</name>
    <name type="synonym">Glycine abrus</name>
    <dbReference type="NCBI Taxonomy" id="3816"/>
    <lineage>
        <taxon>Eukaryota</taxon>
        <taxon>Viridiplantae</taxon>
        <taxon>Streptophyta</taxon>
        <taxon>Embryophyta</taxon>
        <taxon>Tracheophyta</taxon>
        <taxon>Spermatophyta</taxon>
        <taxon>Magnoliopsida</taxon>
        <taxon>eudicotyledons</taxon>
        <taxon>Gunneridae</taxon>
        <taxon>Pentapetalae</taxon>
        <taxon>rosids</taxon>
        <taxon>fabids</taxon>
        <taxon>Fabales</taxon>
        <taxon>Fabaceae</taxon>
        <taxon>Papilionoideae</taxon>
        <taxon>50 kb inversion clade</taxon>
        <taxon>NPAAA clade</taxon>
        <taxon>indigoferoid/millettioid clade</taxon>
        <taxon>Abreae</taxon>
        <taxon>Abrus</taxon>
    </lineage>
</organism>
<feature type="region of interest" description="Disordered" evidence="1">
    <location>
        <begin position="35"/>
        <end position="59"/>
    </location>
</feature>
<accession>A0A8B8L8M1</accession>
<dbReference type="GO" id="GO:0051783">
    <property type="term" value="P:regulation of nuclear division"/>
    <property type="evidence" value="ECO:0007669"/>
    <property type="project" value="InterPro"/>
</dbReference>
<dbReference type="AlphaFoldDB" id="A0A8B8L8M1"/>
<dbReference type="RefSeq" id="XP_027351084.1">
    <property type="nucleotide sequence ID" value="XM_027495283.1"/>
</dbReference>
<protein>
    <submittedName>
        <fullName evidence="3">Protein POLYCHOME-like</fullName>
    </submittedName>
</protein>
<dbReference type="OrthoDB" id="1916775at2759"/>
<dbReference type="KEGG" id="aprc:113862153"/>
<keyword evidence="2" id="KW-1185">Reference proteome</keyword>
<name>A0A8B8L8M1_ABRPR</name>
<dbReference type="PANTHER" id="PTHR35119:SF1">
    <property type="entry name" value="PROTEIN POLYCHOME"/>
    <property type="match status" value="1"/>
</dbReference>
<dbReference type="Proteomes" id="UP000694853">
    <property type="component" value="Unplaced"/>
</dbReference>
<feature type="region of interest" description="Disordered" evidence="1">
    <location>
        <begin position="136"/>
        <end position="259"/>
    </location>
</feature>
<feature type="compositionally biased region" description="Basic and acidic residues" evidence="1">
    <location>
        <begin position="219"/>
        <end position="236"/>
    </location>
</feature>
<gene>
    <name evidence="3" type="primary">LOC113862153</name>
</gene>
<evidence type="ECO:0000256" key="1">
    <source>
        <dbReference type="SAM" id="MobiDB-lite"/>
    </source>
</evidence>
<dbReference type="GO" id="GO:0005634">
    <property type="term" value="C:nucleus"/>
    <property type="evidence" value="ECO:0007669"/>
    <property type="project" value="InterPro"/>
</dbReference>
<dbReference type="PANTHER" id="PTHR35119">
    <property type="entry name" value="PROTEIN POLYCHOME"/>
    <property type="match status" value="1"/>
</dbReference>
<dbReference type="InterPro" id="IPR034590">
    <property type="entry name" value="POLYCHOME/GIG1"/>
</dbReference>
<evidence type="ECO:0000313" key="3">
    <source>
        <dbReference type="RefSeq" id="XP_027351084.1"/>
    </source>
</evidence>